<accession>A0ACC1NWV4</accession>
<gene>
    <name evidence="1" type="ORF">NQ176_g556</name>
</gene>
<proteinExistence type="predicted"/>
<dbReference type="EMBL" id="JANJQO010000022">
    <property type="protein sequence ID" value="KAJ2983623.1"/>
    <property type="molecule type" value="Genomic_DNA"/>
</dbReference>
<protein>
    <submittedName>
        <fullName evidence="1">Uncharacterized protein</fullName>
    </submittedName>
</protein>
<dbReference type="Proteomes" id="UP001143910">
    <property type="component" value="Unassembled WGS sequence"/>
</dbReference>
<name>A0ACC1NWV4_9HYPO</name>
<evidence type="ECO:0000313" key="2">
    <source>
        <dbReference type="Proteomes" id="UP001143910"/>
    </source>
</evidence>
<sequence length="95" mass="10052">MTFLTLGNGHRVEAYGPVMGIATAIIAIGIFFTLMVGPERRGRAFDNTVASAKTVAGLDKQGDDHGEEKAYADTDSVADVERHGGKRMNEVGPCA</sequence>
<reference evidence="1" key="1">
    <citation type="submission" date="2022-08" db="EMBL/GenBank/DDBJ databases">
        <title>Genome Sequence of Lecanicillium fungicola.</title>
        <authorList>
            <person name="Buettner E."/>
        </authorList>
    </citation>
    <scope>NUCLEOTIDE SEQUENCE</scope>
    <source>
        <strain evidence="1">Babe33</strain>
    </source>
</reference>
<evidence type="ECO:0000313" key="1">
    <source>
        <dbReference type="EMBL" id="KAJ2983623.1"/>
    </source>
</evidence>
<organism evidence="1 2">
    <name type="scientific">Zarea fungicola</name>
    <dbReference type="NCBI Taxonomy" id="93591"/>
    <lineage>
        <taxon>Eukaryota</taxon>
        <taxon>Fungi</taxon>
        <taxon>Dikarya</taxon>
        <taxon>Ascomycota</taxon>
        <taxon>Pezizomycotina</taxon>
        <taxon>Sordariomycetes</taxon>
        <taxon>Hypocreomycetidae</taxon>
        <taxon>Hypocreales</taxon>
        <taxon>Cordycipitaceae</taxon>
        <taxon>Zarea</taxon>
    </lineage>
</organism>
<comment type="caution">
    <text evidence="1">The sequence shown here is derived from an EMBL/GenBank/DDBJ whole genome shotgun (WGS) entry which is preliminary data.</text>
</comment>
<keyword evidence="2" id="KW-1185">Reference proteome</keyword>